<evidence type="ECO:0000256" key="2">
    <source>
        <dbReference type="ARBA" id="ARBA00022448"/>
    </source>
</evidence>
<organism evidence="16 17">
    <name type="scientific">Humidesulfovibrio mexicanus</name>
    <dbReference type="NCBI Taxonomy" id="147047"/>
    <lineage>
        <taxon>Bacteria</taxon>
        <taxon>Pseudomonadati</taxon>
        <taxon>Thermodesulfobacteriota</taxon>
        <taxon>Desulfovibrionia</taxon>
        <taxon>Desulfovibrionales</taxon>
        <taxon>Desulfovibrionaceae</taxon>
        <taxon>Humidesulfovibrio</taxon>
    </lineage>
</organism>
<keyword evidence="4 13" id="KW-0812">Transmembrane</keyword>
<comment type="function">
    <text evidence="11">Component of the F(0) channel, it forms part of the peripheral stalk, linking F(1) to F(0). The b'-subunit is a diverged and duplicated form of b found in plants and photosynthetic bacteria.</text>
</comment>
<evidence type="ECO:0000256" key="4">
    <source>
        <dbReference type="ARBA" id="ARBA00022692"/>
    </source>
</evidence>
<sequence length="140" mass="15122">MIDLDKTFAIQLVNFLVTVAGLNVFLIRPIREKIKERNTLMADQTASIENFNSSADEKLKSYQQALDTARQQGLELRKQLRAEGAGEEQLIMAAAGKEVAATMKANQDEIAAQVAGAKKALSADVETFAQKATAKILGAA</sequence>
<keyword evidence="2 13" id="KW-0813">Transport</keyword>
<evidence type="ECO:0000256" key="14">
    <source>
        <dbReference type="RuleBase" id="RU003848"/>
    </source>
</evidence>
<accession>A0A239CJZ8</accession>
<keyword evidence="7 13" id="KW-0406">Ion transport</keyword>
<dbReference type="PANTHER" id="PTHR33445">
    <property type="entry name" value="ATP SYNTHASE SUBUNIT B', CHLOROPLASTIC"/>
    <property type="match status" value="1"/>
</dbReference>
<evidence type="ECO:0000256" key="15">
    <source>
        <dbReference type="SAM" id="Coils"/>
    </source>
</evidence>
<dbReference type="PANTHER" id="PTHR33445:SF2">
    <property type="entry name" value="ATP SYNTHASE SUBUNIT B', CHLOROPLASTIC"/>
    <property type="match status" value="1"/>
</dbReference>
<comment type="function">
    <text evidence="10 13">F(1)F(0) ATP synthase produces ATP from ADP in the presence of a proton or sodium gradient. F-type ATPases consist of two structural domains, F(1) containing the extramembraneous catalytic core and F(0) containing the membrane proton channel, linked together by a central stalk and a peripheral stalk. During catalysis, ATP synthesis in the catalytic domain of F(1) is coupled via a rotary mechanism of the central stalk subunits to proton translocation.</text>
</comment>
<evidence type="ECO:0000256" key="13">
    <source>
        <dbReference type="HAMAP-Rule" id="MF_01398"/>
    </source>
</evidence>
<name>A0A239CJZ8_9BACT</name>
<evidence type="ECO:0000256" key="3">
    <source>
        <dbReference type="ARBA" id="ARBA00022547"/>
    </source>
</evidence>
<keyword evidence="13" id="KW-1003">Cell membrane</keyword>
<dbReference type="GO" id="GO:0046961">
    <property type="term" value="F:proton-transporting ATPase activity, rotational mechanism"/>
    <property type="evidence" value="ECO:0007669"/>
    <property type="project" value="TreeGrafter"/>
</dbReference>
<evidence type="ECO:0000256" key="6">
    <source>
        <dbReference type="ARBA" id="ARBA00022989"/>
    </source>
</evidence>
<reference evidence="16 17" key="1">
    <citation type="submission" date="2017-06" db="EMBL/GenBank/DDBJ databases">
        <authorList>
            <person name="Kim H.J."/>
            <person name="Triplett B.A."/>
        </authorList>
    </citation>
    <scope>NUCLEOTIDE SEQUENCE [LARGE SCALE GENOMIC DNA]</scope>
    <source>
        <strain evidence="16 17">DSM 13116</strain>
    </source>
</reference>
<dbReference type="Proteomes" id="UP000198324">
    <property type="component" value="Unassembled WGS sequence"/>
</dbReference>
<keyword evidence="8 13" id="KW-0472">Membrane</keyword>
<evidence type="ECO:0000256" key="5">
    <source>
        <dbReference type="ARBA" id="ARBA00022781"/>
    </source>
</evidence>
<dbReference type="CDD" id="cd06503">
    <property type="entry name" value="ATP-synt_Fo_b"/>
    <property type="match status" value="1"/>
</dbReference>
<evidence type="ECO:0000313" key="17">
    <source>
        <dbReference type="Proteomes" id="UP000198324"/>
    </source>
</evidence>
<feature type="transmembrane region" description="Helical" evidence="13">
    <location>
        <begin position="6"/>
        <end position="27"/>
    </location>
</feature>
<evidence type="ECO:0000256" key="7">
    <source>
        <dbReference type="ARBA" id="ARBA00023065"/>
    </source>
</evidence>
<dbReference type="Pfam" id="PF00430">
    <property type="entry name" value="ATP-synt_B"/>
    <property type="match status" value="1"/>
</dbReference>
<gene>
    <name evidence="13" type="primary">atpF</name>
    <name evidence="16" type="ORF">SAMN04488503_3153</name>
</gene>
<keyword evidence="6 13" id="KW-1133">Transmembrane helix</keyword>
<protein>
    <recommendedName>
        <fullName evidence="13">ATP synthase subunit b</fullName>
    </recommendedName>
    <alternativeName>
        <fullName evidence="13">ATP synthase F(0) sector subunit b</fullName>
    </alternativeName>
    <alternativeName>
        <fullName evidence="13">ATPase subunit I</fullName>
    </alternativeName>
    <alternativeName>
        <fullName evidence="13">F-type ATPase subunit b</fullName>
        <shortName evidence="13">F-ATPase subunit b</shortName>
    </alternativeName>
</protein>
<keyword evidence="15" id="KW-0175">Coiled coil</keyword>
<keyword evidence="9 13" id="KW-0066">ATP synthesis</keyword>
<dbReference type="RefSeq" id="WP_089275341.1">
    <property type="nucleotide sequence ID" value="NZ_FZOC01000008.1"/>
</dbReference>
<evidence type="ECO:0000256" key="11">
    <source>
        <dbReference type="ARBA" id="ARBA00025614"/>
    </source>
</evidence>
<dbReference type="EMBL" id="FZOC01000008">
    <property type="protein sequence ID" value="SNS20018.1"/>
    <property type="molecule type" value="Genomic_DNA"/>
</dbReference>
<dbReference type="GO" id="GO:0046933">
    <property type="term" value="F:proton-transporting ATP synthase activity, rotational mechanism"/>
    <property type="evidence" value="ECO:0007669"/>
    <property type="project" value="UniProtKB-UniRule"/>
</dbReference>
<comment type="similarity">
    <text evidence="1 13 14">Belongs to the ATPase B chain family.</text>
</comment>
<evidence type="ECO:0000256" key="10">
    <source>
        <dbReference type="ARBA" id="ARBA00025198"/>
    </source>
</evidence>
<comment type="subunit">
    <text evidence="13">F-type ATPases have 2 components, F(1) - the catalytic core - and F(0) - the membrane proton channel. F(1) has five subunits: alpha(3), beta(3), gamma(1), delta(1), epsilon(1). F(0) has three main subunits: a(1), b(2) and c(10-14). The alpha and beta chains form an alternating ring which encloses part of the gamma chain. F(1) is attached to F(0) by a central stalk formed by the gamma and epsilon chains, while a peripheral stalk is formed by the delta and b chains.</text>
</comment>
<evidence type="ECO:0000256" key="9">
    <source>
        <dbReference type="ARBA" id="ARBA00023310"/>
    </source>
</evidence>
<dbReference type="GO" id="GO:0012505">
    <property type="term" value="C:endomembrane system"/>
    <property type="evidence" value="ECO:0007669"/>
    <property type="project" value="UniProtKB-SubCell"/>
</dbReference>
<dbReference type="AlphaFoldDB" id="A0A239CJZ8"/>
<evidence type="ECO:0000256" key="1">
    <source>
        <dbReference type="ARBA" id="ARBA00005513"/>
    </source>
</evidence>
<dbReference type="InterPro" id="IPR002146">
    <property type="entry name" value="ATP_synth_b/b'su_bac/chlpt"/>
</dbReference>
<evidence type="ECO:0000313" key="16">
    <source>
        <dbReference type="EMBL" id="SNS20018.1"/>
    </source>
</evidence>
<dbReference type="GO" id="GO:0045259">
    <property type="term" value="C:proton-transporting ATP synthase complex"/>
    <property type="evidence" value="ECO:0007669"/>
    <property type="project" value="UniProtKB-KW"/>
</dbReference>
<feature type="coiled-coil region" evidence="15">
    <location>
        <begin position="52"/>
        <end position="79"/>
    </location>
</feature>
<proteinExistence type="inferred from homology"/>
<evidence type="ECO:0000256" key="8">
    <source>
        <dbReference type="ARBA" id="ARBA00023136"/>
    </source>
</evidence>
<evidence type="ECO:0000256" key="12">
    <source>
        <dbReference type="ARBA" id="ARBA00037847"/>
    </source>
</evidence>
<comment type="subcellular location">
    <subcellularLocation>
        <location evidence="13">Cell membrane</location>
        <topology evidence="13">Single-pass membrane protein</topology>
    </subcellularLocation>
    <subcellularLocation>
        <location evidence="12">Endomembrane system</location>
        <topology evidence="12">Single-pass membrane protein</topology>
    </subcellularLocation>
</comment>
<dbReference type="OrthoDB" id="9794968at2"/>
<dbReference type="HAMAP" id="MF_01398">
    <property type="entry name" value="ATP_synth_b_bprime"/>
    <property type="match status" value="1"/>
</dbReference>
<keyword evidence="5 13" id="KW-0375">Hydrogen ion transport</keyword>
<dbReference type="InterPro" id="IPR050059">
    <property type="entry name" value="ATP_synthase_B_chain"/>
</dbReference>
<dbReference type="GO" id="GO:0005886">
    <property type="term" value="C:plasma membrane"/>
    <property type="evidence" value="ECO:0007669"/>
    <property type="project" value="UniProtKB-SubCell"/>
</dbReference>
<keyword evidence="17" id="KW-1185">Reference proteome</keyword>
<keyword evidence="3 13" id="KW-0138">CF(0)</keyword>